<keyword evidence="4" id="KW-1185">Reference proteome</keyword>
<name>A0A9X2XUP6_9BACT</name>
<evidence type="ECO:0000313" key="3">
    <source>
        <dbReference type="EMBL" id="MCU7549416.1"/>
    </source>
</evidence>
<dbReference type="PROSITE" id="PS51257">
    <property type="entry name" value="PROKAR_LIPOPROTEIN"/>
    <property type="match status" value="1"/>
</dbReference>
<evidence type="ECO:0000256" key="1">
    <source>
        <dbReference type="SAM" id="SignalP"/>
    </source>
</evidence>
<evidence type="ECO:0000313" key="4">
    <source>
        <dbReference type="Proteomes" id="UP001155483"/>
    </source>
</evidence>
<evidence type="ECO:0000259" key="2">
    <source>
        <dbReference type="Pfam" id="PF02469"/>
    </source>
</evidence>
<feature type="domain" description="FAS1" evidence="2">
    <location>
        <begin position="68"/>
        <end position="214"/>
    </location>
</feature>
<comment type="caution">
    <text evidence="3">The sequence shown here is derived from an EMBL/GenBank/DDBJ whole genome shotgun (WGS) entry which is preliminary data.</text>
</comment>
<protein>
    <submittedName>
        <fullName evidence="3">Fasciclin domain-containing protein</fullName>
    </submittedName>
</protein>
<dbReference type="RefSeq" id="WP_279296856.1">
    <property type="nucleotide sequence ID" value="NZ_JAOTIF010000005.1"/>
</dbReference>
<gene>
    <name evidence="3" type="ORF">OCK74_09840</name>
</gene>
<reference evidence="3" key="2">
    <citation type="submission" date="2023-04" db="EMBL/GenBank/DDBJ databases">
        <title>Paracnuella aquatica gen. nov., sp. nov., a member of the family Chitinophagaceae isolated from a hot spring.</title>
        <authorList>
            <person name="Wang C."/>
        </authorList>
    </citation>
    <scope>NUCLEOTIDE SEQUENCE</scope>
    <source>
        <strain evidence="3">LB-8</strain>
    </source>
</reference>
<accession>A0A9X2XUP6</accession>
<sequence length="235" mass="25883">MKMNLKRFIPGSSLLMLCLVAISMFSLTSCRKDDTYYNYKTTAGAYNGTTYEYLQSQTGLYDSLLLVLGRVTGLADSLKTGSVTLFAANNSSFSLALQNINQARKDSLPKVLPPVTLSTMDSTTLDMFLARYIIPGKLASDSLKGYTDGRMAASIRYGYNMQVQYVPTNAAGFLNGGPKAICFSDPKNSLFVKNWVRVNTMTVDIKTSNGIVHLLPPGHDFGFGYEFIRLINQKP</sequence>
<feature type="signal peptide" evidence="1">
    <location>
        <begin position="1"/>
        <end position="31"/>
    </location>
</feature>
<dbReference type="AlphaFoldDB" id="A0A9X2XUP6"/>
<dbReference type="EMBL" id="JAOTIF010000005">
    <property type="protein sequence ID" value="MCU7549416.1"/>
    <property type="molecule type" value="Genomic_DNA"/>
</dbReference>
<dbReference type="InterPro" id="IPR000782">
    <property type="entry name" value="FAS1_domain"/>
</dbReference>
<keyword evidence="1" id="KW-0732">Signal</keyword>
<dbReference type="Gene3D" id="2.30.180.10">
    <property type="entry name" value="FAS1 domain"/>
    <property type="match status" value="1"/>
</dbReference>
<reference evidence="3" key="1">
    <citation type="submission" date="2022-09" db="EMBL/GenBank/DDBJ databases">
        <authorList>
            <person name="Yuan C."/>
            <person name="Ke Z."/>
        </authorList>
    </citation>
    <scope>NUCLEOTIDE SEQUENCE</scope>
    <source>
        <strain evidence="3">LB-8</strain>
    </source>
</reference>
<dbReference type="InterPro" id="IPR036378">
    <property type="entry name" value="FAS1_dom_sf"/>
</dbReference>
<dbReference type="SUPFAM" id="SSF82153">
    <property type="entry name" value="FAS1 domain"/>
    <property type="match status" value="1"/>
</dbReference>
<dbReference type="Proteomes" id="UP001155483">
    <property type="component" value="Unassembled WGS sequence"/>
</dbReference>
<dbReference type="Pfam" id="PF02469">
    <property type="entry name" value="Fasciclin"/>
    <property type="match status" value="1"/>
</dbReference>
<feature type="chain" id="PRO_5040923129" evidence="1">
    <location>
        <begin position="32"/>
        <end position="235"/>
    </location>
</feature>
<proteinExistence type="predicted"/>
<organism evidence="3 4">
    <name type="scientific">Paraflavisolibacter caeni</name>
    <dbReference type="NCBI Taxonomy" id="2982496"/>
    <lineage>
        <taxon>Bacteria</taxon>
        <taxon>Pseudomonadati</taxon>
        <taxon>Bacteroidota</taxon>
        <taxon>Chitinophagia</taxon>
        <taxon>Chitinophagales</taxon>
        <taxon>Chitinophagaceae</taxon>
        <taxon>Paraflavisolibacter</taxon>
    </lineage>
</organism>